<comment type="caution">
    <text evidence="2">The sequence shown here is derived from an EMBL/GenBank/DDBJ whole genome shotgun (WGS) entry which is preliminary data.</text>
</comment>
<dbReference type="AlphaFoldDB" id="A0A7J6FPK3"/>
<accession>A0A7J6FPK3</accession>
<dbReference type="InterPro" id="IPR025836">
    <property type="entry name" value="Zn_knuckle_CX2CX4HX4C"/>
</dbReference>
<dbReference type="EMBL" id="JAATIQ010000193">
    <property type="protein sequence ID" value="KAF4371759.1"/>
    <property type="molecule type" value="Genomic_DNA"/>
</dbReference>
<name>A0A7J6FPK3_CANSA</name>
<protein>
    <recommendedName>
        <fullName evidence="1">Zinc knuckle CX2CX4HX4C domain-containing protein</fullName>
    </recommendedName>
</protein>
<reference evidence="2 3" key="1">
    <citation type="journal article" date="2020" name="bioRxiv">
        <title>Sequence and annotation of 42 cannabis genomes reveals extensive copy number variation in cannabinoid synthesis and pathogen resistance genes.</title>
        <authorList>
            <person name="Mckernan K.J."/>
            <person name="Helbert Y."/>
            <person name="Kane L.T."/>
            <person name="Ebling H."/>
            <person name="Zhang L."/>
            <person name="Liu B."/>
            <person name="Eaton Z."/>
            <person name="Mclaughlin S."/>
            <person name="Kingan S."/>
            <person name="Baybayan P."/>
            <person name="Concepcion G."/>
            <person name="Jordan M."/>
            <person name="Riva A."/>
            <person name="Barbazuk W."/>
            <person name="Harkins T."/>
        </authorList>
    </citation>
    <scope>NUCLEOTIDE SEQUENCE [LARGE SCALE GENOMIC DNA]</scope>
    <source>
        <strain evidence="3">cv. Jamaican Lion 4</strain>
        <tissue evidence="2">Leaf</tissue>
    </source>
</reference>
<gene>
    <name evidence="2" type="ORF">G4B88_030863</name>
</gene>
<organism evidence="2 3">
    <name type="scientific">Cannabis sativa</name>
    <name type="common">Hemp</name>
    <name type="synonym">Marijuana</name>
    <dbReference type="NCBI Taxonomy" id="3483"/>
    <lineage>
        <taxon>Eukaryota</taxon>
        <taxon>Viridiplantae</taxon>
        <taxon>Streptophyta</taxon>
        <taxon>Embryophyta</taxon>
        <taxon>Tracheophyta</taxon>
        <taxon>Spermatophyta</taxon>
        <taxon>Magnoliopsida</taxon>
        <taxon>eudicotyledons</taxon>
        <taxon>Gunneridae</taxon>
        <taxon>Pentapetalae</taxon>
        <taxon>rosids</taxon>
        <taxon>fabids</taxon>
        <taxon>Rosales</taxon>
        <taxon>Cannabaceae</taxon>
        <taxon>Cannabis</taxon>
    </lineage>
</organism>
<sequence>MRMKKTGGEWFYANFKYEHVPTFYFICSIIGHSENFCHKLFDTLAEEIYLHMGTEANEHFLARQDGDFDVCDDLAKYSTLYMSHSLYVTRPLKSPV</sequence>
<evidence type="ECO:0000313" key="3">
    <source>
        <dbReference type="Proteomes" id="UP000583929"/>
    </source>
</evidence>
<keyword evidence="3" id="KW-1185">Reference proteome</keyword>
<dbReference type="Pfam" id="PF14392">
    <property type="entry name" value="zf-CCHC_4"/>
    <property type="match status" value="1"/>
</dbReference>
<dbReference type="Proteomes" id="UP000583929">
    <property type="component" value="Unassembled WGS sequence"/>
</dbReference>
<evidence type="ECO:0000259" key="1">
    <source>
        <dbReference type="Pfam" id="PF14392"/>
    </source>
</evidence>
<evidence type="ECO:0000313" key="2">
    <source>
        <dbReference type="EMBL" id="KAF4371759.1"/>
    </source>
</evidence>
<feature type="domain" description="Zinc knuckle CX2CX4HX4C" evidence="1">
    <location>
        <begin position="1"/>
        <end position="39"/>
    </location>
</feature>
<proteinExistence type="predicted"/>